<protein>
    <submittedName>
        <fullName evidence="4">Gamma-glutamyltranspeptidase 1</fullName>
    </submittedName>
</protein>
<dbReference type="Proteomes" id="UP000198287">
    <property type="component" value="Unassembled WGS sequence"/>
</dbReference>
<dbReference type="Pfam" id="PF01019">
    <property type="entry name" value="G_glu_transpept"/>
    <property type="match status" value="1"/>
</dbReference>
<organism evidence="4 5">
    <name type="scientific">Folsomia candida</name>
    <name type="common">Springtail</name>
    <dbReference type="NCBI Taxonomy" id="158441"/>
    <lineage>
        <taxon>Eukaryota</taxon>
        <taxon>Metazoa</taxon>
        <taxon>Ecdysozoa</taxon>
        <taxon>Arthropoda</taxon>
        <taxon>Hexapoda</taxon>
        <taxon>Collembola</taxon>
        <taxon>Entomobryomorpha</taxon>
        <taxon>Isotomoidea</taxon>
        <taxon>Isotomidae</taxon>
        <taxon>Proisotominae</taxon>
        <taxon>Folsomia</taxon>
    </lineage>
</organism>
<feature type="active site" description="Nucleophile" evidence="1">
    <location>
        <position position="438"/>
    </location>
</feature>
<proteinExistence type="predicted"/>
<evidence type="ECO:0000256" key="2">
    <source>
        <dbReference type="PIRSR" id="PIRSR600101-2"/>
    </source>
</evidence>
<dbReference type="GO" id="GO:0005886">
    <property type="term" value="C:plasma membrane"/>
    <property type="evidence" value="ECO:0007669"/>
    <property type="project" value="TreeGrafter"/>
</dbReference>
<comment type="caution">
    <text evidence="4">The sequence shown here is derived from an EMBL/GenBank/DDBJ whole genome shotgun (WGS) entry which is preliminary data.</text>
</comment>
<dbReference type="AlphaFoldDB" id="A0A226EWS7"/>
<dbReference type="PANTHER" id="PTHR11686:SF9">
    <property type="entry name" value="RE13973P"/>
    <property type="match status" value="1"/>
</dbReference>
<dbReference type="STRING" id="158441.A0A226EWS7"/>
<evidence type="ECO:0000256" key="3">
    <source>
        <dbReference type="SAM" id="Phobius"/>
    </source>
</evidence>
<feature type="binding site" evidence="2">
    <location>
        <position position="159"/>
    </location>
    <ligand>
        <name>L-glutamate</name>
        <dbReference type="ChEBI" id="CHEBI:29985"/>
    </ligand>
</feature>
<evidence type="ECO:0000313" key="4">
    <source>
        <dbReference type="EMBL" id="OXA61076.1"/>
    </source>
</evidence>
<dbReference type="InterPro" id="IPR043137">
    <property type="entry name" value="GGT_ssub_C"/>
</dbReference>
<dbReference type="GO" id="GO:0006751">
    <property type="term" value="P:glutathione catabolic process"/>
    <property type="evidence" value="ECO:0007669"/>
    <property type="project" value="InterPro"/>
</dbReference>
<feature type="binding site" evidence="2">
    <location>
        <position position="480"/>
    </location>
    <ligand>
        <name>L-glutamate</name>
        <dbReference type="ChEBI" id="CHEBI:29985"/>
    </ligand>
</feature>
<evidence type="ECO:0000313" key="5">
    <source>
        <dbReference type="Proteomes" id="UP000198287"/>
    </source>
</evidence>
<dbReference type="OMA" id="VYFDWGS"/>
<keyword evidence="3" id="KW-1133">Transmembrane helix</keyword>
<dbReference type="EMBL" id="LNIX01000002">
    <property type="protein sequence ID" value="OXA61076.1"/>
    <property type="molecule type" value="Genomic_DNA"/>
</dbReference>
<gene>
    <name evidence="4" type="ORF">Fcan01_06284</name>
</gene>
<accession>A0A226EWS7</accession>
<dbReference type="Gene3D" id="1.10.246.130">
    <property type="match status" value="1"/>
</dbReference>
<dbReference type="FunFam" id="1.10.246.130:FF:000001">
    <property type="entry name" value="Gamma-glutamyltransferase 5 isoform 1"/>
    <property type="match status" value="1"/>
</dbReference>
<dbReference type="OrthoDB" id="1081007at2759"/>
<feature type="transmembrane region" description="Helical" evidence="3">
    <location>
        <begin position="40"/>
        <end position="63"/>
    </location>
</feature>
<dbReference type="PRINTS" id="PR01210">
    <property type="entry name" value="GGTRANSPTASE"/>
</dbReference>
<keyword evidence="3" id="KW-0812">Transmembrane</keyword>
<dbReference type="InterPro" id="IPR043138">
    <property type="entry name" value="GGT_lsub"/>
</dbReference>
<feature type="binding site" evidence="2">
    <location>
        <begin position="508"/>
        <end position="509"/>
    </location>
    <ligand>
        <name>L-glutamate</name>
        <dbReference type="ChEBI" id="CHEBI:29985"/>
    </ligand>
</feature>
<keyword evidence="3" id="KW-0472">Membrane</keyword>
<dbReference type="InterPro" id="IPR000101">
    <property type="entry name" value="GGT_peptidase"/>
</dbReference>
<evidence type="ECO:0000256" key="1">
    <source>
        <dbReference type="PIRSR" id="PIRSR600101-1"/>
    </source>
</evidence>
<feature type="binding site" evidence="2">
    <location>
        <begin position="456"/>
        <end position="458"/>
    </location>
    <ligand>
        <name>L-glutamate</name>
        <dbReference type="ChEBI" id="CHEBI:29985"/>
    </ligand>
</feature>
<dbReference type="Gene3D" id="3.60.20.40">
    <property type="match status" value="1"/>
</dbReference>
<dbReference type="SUPFAM" id="SSF56235">
    <property type="entry name" value="N-terminal nucleophile aminohydrolases (Ntn hydrolases)"/>
    <property type="match status" value="1"/>
</dbReference>
<feature type="binding site" evidence="2">
    <location>
        <position position="531"/>
    </location>
    <ligand>
        <name>L-glutamate</name>
        <dbReference type="ChEBI" id="CHEBI:29985"/>
    </ligand>
</feature>
<name>A0A226EWS7_FOLCA</name>
<dbReference type="GO" id="GO:0036374">
    <property type="term" value="F:glutathione hydrolase activity"/>
    <property type="evidence" value="ECO:0007669"/>
    <property type="project" value="InterPro"/>
</dbReference>
<dbReference type="PANTHER" id="PTHR11686">
    <property type="entry name" value="GAMMA GLUTAMYL TRANSPEPTIDASE"/>
    <property type="match status" value="1"/>
</dbReference>
<reference evidence="4 5" key="1">
    <citation type="submission" date="2015-12" db="EMBL/GenBank/DDBJ databases">
        <title>The genome of Folsomia candida.</title>
        <authorList>
            <person name="Faddeeva A."/>
            <person name="Derks M.F."/>
            <person name="Anvar Y."/>
            <person name="Smit S."/>
            <person name="Van Straalen N."/>
            <person name="Roelofs D."/>
        </authorList>
    </citation>
    <scope>NUCLEOTIDE SEQUENCE [LARGE SCALE GENOMIC DNA]</scope>
    <source>
        <strain evidence="4 5">VU population</strain>
        <tissue evidence="4">Whole body</tissue>
    </source>
</reference>
<keyword evidence="5" id="KW-1185">Reference proteome</keyword>
<sequence length="635" mass="68726">MFTEKTKLVEKRENPFYGSYKEKNIAEEIHWQNKRKRQQLAMVSAVILILVILSIGITLAITLPPMLEISMLDPADPDDFLSPSPSVLRQLQSAGVSSESALCSEMGKTVLEAKSGSAVDAAVAVTLCHGVTNPQSSGLGGGLFMVIYTGNETWAVNAREIAPALADPVVYERDPNAASRGGLSVGVPGELAGLWDVHQKFGKVPWSELVQPVRLLAEEGFAVSPQLARSLQEHANKIKGDSVLRSEFVNPSTGEVWLAGDLLKRSRLATTLLDLEQNGVTGFYNGTIAAEIVREIGASKGIINLEDLASYSVEWESAFEYGLTSNLTLHSLSFPSSGPVIALALGILHGFGKRHSADLVDPVERGLDEHQLAEVLKFANAHRSLIADPDYTDMSEIMDQLLSVDYANELRAMIDPYKTFDDPKHYGAVYSLIPDKGTSQISILGTQGDAVSVTTSINLGFGAGFMGDKTGIIYNNVMRDFSIGNTTDVYGLAPNQLNEVEPGKRPASSMAPLIVVNDQGLPVLATGASGGVQILSALISTSWRSLYRYLDIKSAIDYPRFMPSFHPTQVFYEYGLPLPVVAEMKRRGHKMTRLDTVADIAVETIGNVNSVCRVKHNEMLLANADARKNGESAGF</sequence>
<dbReference type="InterPro" id="IPR029055">
    <property type="entry name" value="Ntn_hydrolases_N"/>
</dbReference>